<organism evidence="2 3">
    <name type="scientific">Liparis tanakae</name>
    <name type="common">Tanaka's snailfish</name>
    <dbReference type="NCBI Taxonomy" id="230148"/>
    <lineage>
        <taxon>Eukaryota</taxon>
        <taxon>Metazoa</taxon>
        <taxon>Chordata</taxon>
        <taxon>Craniata</taxon>
        <taxon>Vertebrata</taxon>
        <taxon>Euteleostomi</taxon>
        <taxon>Actinopterygii</taxon>
        <taxon>Neopterygii</taxon>
        <taxon>Teleostei</taxon>
        <taxon>Neoteleostei</taxon>
        <taxon>Acanthomorphata</taxon>
        <taxon>Eupercaria</taxon>
        <taxon>Perciformes</taxon>
        <taxon>Cottioidei</taxon>
        <taxon>Cottales</taxon>
        <taxon>Liparidae</taxon>
        <taxon>Liparis</taxon>
    </lineage>
</organism>
<gene>
    <name evidence="2" type="ORF">EYF80_036844</name>
</gene>
<sequence>MSSSDSSQDEEKPAEEAEEDDSFLRERLEELCPGTGLDPGLGLQPRPWSEPGPSQFRCWLSRPWSVTMTAGMEGAMQEEGFVVGSESGGEGKFSTLRGASTSGLTSDPPASACSGISRPDRSSRSPLASLSVRSLSSPDIAPFSTSPASSFSPPLFSPSVGASRFFLLFSSILDDTESSSLSRVGHGAFEGRVSMRRGLAGRSAGGARAALELSLPVYLQQLRLASPFLPPLSFGRVPCPLLLALSFPSLLTAGRAQPSDPLAHVDSQELGAPRGRRARVGGGAGGERGRRRGEDEGSTQGSRTLGAHKQDGRGGASRDDH</sequence>
<proteinExistence type="predicted"/>
<dbReference type="EMBL" id="SRLO01000531">
    <property type="protein sequence ID" value="TNN52979.1"/>
    <property type="molecule type" value="Genomic_DNA"/>
</dbReference>
<evidence type="ECO:0000313" key="3">
    <source>
        <dbReference type="Proteomes" id="UP000314294"/>
    </source>
</evidence>
<comment type="caution">
    <text evidence="2">The sequence shown here is derived from an EMBL/GenBank/DDBJ whole genome shotgun (WGS) entry which is preliminary data.</text>
</comment>
<feature type="compositionally biased region" description="Basic and acidic residues" evidence="1">
    <location>
        <begin position="308"/>
        <end position="321"/>
    </location>
</feature>
<accession>A0A4Z2GHY3</accession>
<reference evidence="2 3" key="1">
    <citation type="submission" date="2019-03" db="EMBL/GenBank/DDBJ databases">
        <title>First draft genome of Liparis tanakae, snailfish: a comprehensive survey of snailfish specific genes.</title>
        <authorList>
            <person name="Kim W."/>
            <person name="Song I."/>
            <person name="Jeong J.-H."/>
            <person name="Kim D."/>
            <person name="Kim S."/>
            <person name="Ryu S."/>
            <person name="Song J.Y."/>
            <person name="Lee S.K."/>
        </authorList>
    </citation>
    <scope>NUCLEOTIDE SEQUENCE [LARGE SCALE GENOMIC DNA]</scope>
    <source>
        <tissue evidence="2">Muscle</tissue>
    </source>
</reference>
<name>A0A4Z2GHY3_9TELE</name>
<evidence type="ECO:0000256" key="1">
    <source>
        <dbReference type="SAM" id="MobiDB-lite"/>
    </source>
</evidence>
<dbReference type="Proteomes" id="UP000314294">
    <property type="component" value="Unassembled WGS sequence"/>
</dbReference>
<evidence type="ECO:0000313" key="2">
    <source>
        <dbReference type="EMBL" id="TNN52979.1"/>
    </source>
</evidence>
<keyword evidence="3" id="KW-1185">Reference proteome</keyword>
<protein>
    <submittedName>
        <fullName evidence="2">Uncharacterized protein</fullName>
    </submittedName>
</protein>
<dbReference type="AlphaFoldDB" id="A0A4Z2GHY3"/>
<feature type="region of interest" description="Disordered" evidence="1">
    <location>
        <begin position="1"/>
        <end position="54"/>
    </location>
</feature>
<feature type="region of interest" description="Disordered" evidence="1">
    <location>
        <begin position="257"/>
        <end position="321"/>
    </location>
</feature>
<feature type="region of interest" description="Disordered" evidence="1">
    <location>
        <begin position="83"/>
        <end position="129"/>
    </location>
</feature>